<feature type="compositionally biased region" description="Polar residues" evidence="11">
    <location>
        <begin position="393"/>
        <end position="403"/>
    </location>
</feature>
<evidence type="ECO:0000256" key="10">
    <source>
        <dbReference type="PROSITE-ProRule" id="PRU00042"/>
    </source>
</evidence>
<feature type="region of interest" description="Disordered" evidence="11">
    <location>
        <begin position="16"/>
        <end position="79"/>
    </location>
</feature>
<dbReference type="SUPFAM" id="SSF57667">
    <property type="entry name" value="beta-beta-alpha zinc fingers"/>
    <property type="match status" value="1"/>
</dbReference>
<accession>A0A9P6GA58</accession>
<dbReference type="InterPro" id="IPR036236">
    <property type="entry name" value="Znf_C2H2_sf"/>
</dbReference>
<evidence type="ECO:0000256" key="11">
    <source>
        <dbReference type="SAM" id="MobiDB-lite"/>
    </source>
</evidence>
<keyword evidence="7" id="KW-0238">DNA-binding</keyword>
<keyword evidence="3" id="KW-0677">Repeat</keyword>
<evidence type="ECO:0000256" key="8">
    <source>
        <dbReference type="ARBA" id="ARBA00023163"/>
    </source>
</evidence>
<proteinExistence type="predicted"/>
<evidence type="ECO:0000256" key="9">
    <source>
        <dbReference type="ARBA" id="ARBA00023242"/>
    </source>
</evidence>
<evidence type="ECO:0000256" key="3">
    <source>
        <dbReference type="ARBA" id="ARBA00022737"/>
    </source>
</evidence>
<protein>
    <submittedName>
        <fullName evidence="13">Zinc finger protein msn2 4</fullName>
    </submittedName>
</protein>
<dbReference type="EMBL" id="WJXW01000014">
    <property type="protein sequence ID" value="KAF9730489.1"/>
    <property type="molecule type" value="Genomic_DNA"/>
</dbReference>
<keyword evidence="4 10" id="KW-0863">Zinc-finger</keyword>
<evidence type="ECO:0000256" key="2">
    <source>
        <dbReference type="ARBA" id="ARBA00022723"/>
    </source>
</evidence>
<dbReference type="PANTHER" id="PTHR40626">
    <property type="entry name" value="MIP31509P"/>
    <property type="match status" value="1"/>
</dbReference>
<sequence length="555" mass="60719">MEGSYMHQQAIGPAPFFYYNPDPTSEKARQHGHFTPHPSGQQQHMFHAQMLLQRPSSSSSSPSTPYQPSFGPSLMTPVASPQPMYQKPTILVQPQDSPFLHPIDTDFTFLPATPPLSSCGSSVSSPPSSCDVLPTPVQSFFPGVGIEGVKQGCEEEVFTEILAPGADWPGSASPPMTPVYIQPQAPALGQGSYLLSATSCPSLTPSPSPRPQFAEAENNFCNPQDLLNIAASSGPCLPTLFSGDEEHRVILKGETAKPFEPVQSFNPSGLPAWEPLLDFELDSEDDFSTSFVAYPSAESTHYFGSKRLRTEVPELITPEEDSFTDESYLDSEDDFIIHGLPLTPCSFDSEMASEPLPKRRSSKKTAKDTSDSESTEQQQTSGDSTQSGASSQRDSSANDNAMTSSSDDNDSPPPQPTSRRGRKQSLTEDPSKTFVCQLCNRRFRRQEHLKRHYRSLHTHEKPFECTDCGKTFSRSDNLSQHQRTHGAGAMVMGVLEPNEMSAQQDVNYAHQDPAMLGQILYSAAANISSSSSSDGFSTDLEASPISKMRKRRRDD</sequence>
<evidence type="ECO:0000256" key="7">
    <source>
        <dbReference type="ARBA" id="ARBA00023125"/>
    </source>
</evidence>
<evidence type="ECO:0000256" key="4">
    <source>
        <dbReference type="ARBA" id="ARBA00022771"/>
    </source>
</evidence>
<keyword evidence="2" id="KW-0479">Metal-binding</keyword>
<dbReference type="InterPro" id="IPR013087">
    <property type="entry name" value="Znf_C2H2_type"/>
</dbReference>
<dbReference type="Proteomes" id="UP000756921">
    <property type="component" value="Unassembled WGS sequence"/>
</dbReference>
<dbReference type="GO" id="GO:0000981">
    <property type="term" value="F:DNA-binding transcription factor activity, RNA polymerase II-specific"/>
    <property type="evidence" value="ECO:0007669"/>
    <property type="project" value="InterPro"/>
</dbReference>
<evidence type="ECO:0000313" key="13">
    <source>
        <dbReference type="EMBL" id="KAF9730489.1"/>
    </source>
</evidence>
<dbReference type="SMART" id="SM00355">
    <property type="entry name" value="ZnF_C2H2"/>
    <property type="match status" value="2"/>
</dbReference>
<feature type="domain" description="C2H2-type" evidence="12">
    <location>
        <begin position="463"/>
        <end position="485"/>
    </location>
</feature>
<dbReference type="InterPro" id="IPR051059">
    <property type="entry name" value="VerF-like"/>
</dbReference>
<keyword evidence="8" id="KW-0804">Transcription</keyword>
<gene>
    <name evidence="13" type="ORF">PMIN01_11358</name>
</gene>
<dbReference type="FunFam" id="3.30.160.60:FF:000141">
    <property type="entry name" value="C2H2 zinc finger protein"/>
    <property type="match status" value="1"/>
</dbReference>
<comment type="subcellular location">
    <subcellularLocation>
        <location evidence="1">Nucleus</location>
    </subcellularLocation>
</comment>
<dbReference type="PROSITE" id="PS50157">
    <property type="entry name" value="ZINC_FINGER_C2H2_2"/>
    <property type="match status" value="2"/>
</dbReference>
<name>A0A9P6GA58_9PLEO</name>
<comment type="caution">
    <text evidence="13">The sequence shown here is derived from an EMBL/GenBank/DDBJ whole genome shotgun (WGS) entry which is preliminary data.</text>
</comment>
<evidence type="ECO:0000313" key="14">
    <source>
        <dbReference type="Proteomes" id="UP000756921"/>
    </source>
</evidence>
<feature type="domain" description="C2H2-type" evidence="12">
    <location>
        <begin position="434"/>
        <end position="462"/>
    </location>
</feature>
<keyword evidence="6" id="KW-0805">Transcription regulation</keyword>
<keyword evidence="5" id="KW-0862">Zinc</keyword>
<dbReference type="AlphaFoldDB" id="A0A9P6GA58"/>
<dbReference type="OrthoDB" id="654211at2759"/>
<dbReference type="PANTHER" id="PTHR40626:SF11">
    <property type="entry name" value="ZINC FINGER PROTEIN YPR022C"/>
    <property type="match status" value="1"/>
</dbReference>
<dbReference type="GO" id="GO:0000978">
    <property type="term" value="F:RNA polymerase II cis-regulatory region sequence-specific DNA binding"/>
    <property type="evidence" value="ECO:0007669"/>
    <property type="project" value="InterPro"/>
</dbReference>
<evidence type="ECO:0000256" key="6">
    <source>
        <dbReference type="ARBA" id="ARBA00023015"/>
    </source>
</evidence>
<keyword evidence="14" id="KW-1185">Reference proteome</keyword>
<evidence type="ECO:0000256" key="1">
    <source>
        <dbReference type="ARBA" id="ARBA00004123"/>
    </source>
</evidence>
<dbReference type="Gene3D" id="3.30.160.60">
    <property type="entry name" value="Classic Zinc Finger"/>
    <property type="match status" value="2"/>
</dbReference>
<feature type="compositionally biased region" description="Low complexity" evidence="11">
    <location>
        <begin position="375"/>
        <end position="392"/>
    </location>
</feature>
<feature type="compositionally biased region" description="Low complexity" evidence="11">
    <location>
        <begin position="55"/>
        <end position="69"/>
    </location>
</feature>
<dbReference type="GO" id="GO:0008270">
    <property type="term" value="F:zinc ion binding"/>
    <property type="evidence" value="ECO:0007669"/>
    <property type="project" value="UniProtKB-KW"/>
</dbReference>
<dbReference type="FunFam" id="3.30.160.60:FF:000111">
    <property type="entry name" value="GLI family zinc finger 4"/>
    <property type="match status" value="1"/>
</dbReference>
<dbReference type="Pfam" id="PF00096">
    <property type="entry name" value="zf-C2H2"/>
    <property type="match status" value="2"/>
</dbReference>
<dbReference type="GO" id="GO:0005634">
    <property type="term" value="C:nucleus"/>
    <property type="evidence" value="ECO:0007669"/>
    <property type="project" value="UniProtKB-SubCell"/>
</dbReference>
<keyword evidence="9" id="KW-0539">Nucleus</keyword>
<dbReference type="GO" id="GO:0000785">
    <property type="term" value="C:chromatin"/>
    <property type="evidence" value="ECO:0007669"/>
    <property type="project" value="TreeGrafter"/>
</dbReference>
<feature type="region of interest" description="Disordered" evidence="11">
    <location>
        <begin position="348"/>
        <end position="429"/>
    </location>
</feature>
<organism evidence="13 14">
    <name type="scientific">Paraphaeosphaeria minitans</name>
    <dbReference type="NCBI Taxonomy" id="565426"/>
    <lineage>
        <taxon>Eukaryota</taxon>
        <taxon>Fungi</taxon>
        <taxon>Dikarya</taxon>
        <taxon>Ascomycota</taxon>
        <taxon>Pezizomycotina</taxon>
        <taxon>Dothideomycetes</taxon>
        <taxon>Pleosporomycetidae</taxon>
        <taxon>Pleosporales</taxon>
        <taxon>Massarineae</taxon>
        <taxon>Didymosphaeriaceae</taxon>
        <taxon>Paraphaeosphaeria</taxon>
    </lineage>
</organism>
<dbReference type="PROSITE" id="PS00028">
    <property type="entry name" value="ZINC_FINGER_C2H2_1"/>
    <property type="match status" value="2"/>
</dbReference>
<feature type="region of interest" description="Disordered" evidence="11">
    <location>
        <begin position="528"/>
        <end position="555"/>
    </location>
</feature>
<evidence type="ECO:0000259" key="12">
    <source>
        <dbReference type="PROSITE" id="PS50157"/>
    </source>
</evidence>
<reference evidence="13" key="1">
    <citation type="journal article" date="2020" name="Mol. Plant Microbe Interact.">
        <title>Genome Sequence of the Biocontrol Agent Coniothyrium minitans strain Conio (IMI 134523).</title>
        <authorList>
            <person name="Patel D."/>
            <person name="Shittu T.A."/>
            <person name="Baroncelli R."/>
            <person name="Muthumeenakshi S."/>
            <person name="Osborne T.H."/>
            <person name="Janganan T.K."/>
            <person name="Sreenivasaprasad S."/>
        </authorList>
    </citation>
    <scope>NUCLEOTIDE SEQUENCE</scope>
    <source>
        <strain evidence="13">Conio</strain>
    </source>
</reference>
<evidence type="ECO:0000256" key="5">
    <source>
        <dbReference type="ARBA" id="ARBA00022833"/>
    </source>
</evidence>